<gene>
    <name evidence="4" type="ORF">LCGC14_2710880</name>
</gene>
<dbReference type="PROSITE" id="PS51186">
    <property type="entry name" value="GNAT"/>
    <property type="match status" value="1"/>
</dbReference>
<dbReference type="SUPFAM" id="SSF55729">
    <property type="entry name" value="Acyl-CoA N-acyltransferases (Nat)"/>
    <property type="match status" value="2"/>
</dbReference>
<dbReference type="Pfam" id="PF00583">
    <property type="entry name" value="Acetyltransf_1"/>
    <property type="match status" value="1"/>
</dbReference>
<dbReference type="CDD" id="cd04301">
    <property type="entry name" value="NAT_SF"/>
    <property type="match status" value="1"/>
</dbReference>
<dbReference type="InterPro" id="IPR016181">
    <property type="entry name" value="Acyl_CoA_acyltransferase"/>
</dbReference>
<dbReference type="EMBL" id="LAZR01048560">
    <property type="protein sequence ID" value="KKK91644.1"/>
    <property type="molecule type" value="Genomic_DNA"/>
</dbReference>
<keyword evidence="1" id="KW-0808">Transferase</keyword>
<name>A0A0F9BLY2_9ZZZZ</name>
<evidence type="ECO:0000259" key="3">
    <source>
        <dbReference type="PROSITE" id="PS51186"/>
    </source>
</evidence>
<comment type="caution">
    <text evidence="4">The sequence shown here is derived from an EMBL/GenBank/DDBJ whole genome shotgun (WGS) entry which is preliminary data.</text>
</comment>
<protein>
    <recommendedName>
        <fullName evidence="3">N-acetyltransferase domain-containing protein</fullName>
    </recommendedName>
</protein>
<feature type="domain" description="N-acetyltransferase" evidence="3">
    <location>
        <begin position="106"/>
        <end position="249"/>
    </location>
</feature>
<evidence type="ECO:0000256" key="1">
    <source>
        <dbReference type="ARBA" id="ARBA00022679"/>
    </source>
</evidence>
<sequence>MGLAQKVVLLMGAGQEDGEGHICGFTFWTGSDQVDFFTRPELYESPIGKEMVSRALAEAEEKQVESIKSNCVDCEVEKARFLERLGFRRSGYVEVFLERPLADPLSSYRLPNQYSIISIADQPEFTSGNGLSIYPPEVNECIRSAPGYKSDLDVKACYCNEGVISGCISLCWYDDVGNCAVFEPVGTRDDHRGKGLALAVMVQAMENLRRYGAKMVYVGTGKNNTPAVHLYQKAGFSITDEIHQWQREM</sequence>
<evidence type="ECO:0000313" key="4">
    <source>
        <dbReference type="EMBL" id="KKK91644.1"/>
    </source>
</evidence>
<dbReference type="PANTHER" id="PTHR43877:SF2">
    <property type="entry name" value="AMINOALKYLPHOSPHONATE N-ACETYLTRANSFERASE-RELATED"/>
    <property type="match status" value="1"/>
</dbReference>
<dbReference type="AlphaFoldDB" id="A0A0F9BLY2"/>
<proteinExistence type="predicted"/>
<dbReference type="GO" id="GO:0016747">
    <property type="term" value="F:acyltransferase activity, transferring groups other than amino-acyl groups"/>
    <property type="evidence" value="ECO:0007669"/>
    <property type="project" value="InterPro"/>
</dbReference>
<organism evidence="4">
    <name type="scientific">marine sediment metagenome</name>
    <dbReference type="NCBI Taxonomy" id="412755"/>
    <lineage>
        <taxon>unclassified sequences</taxon>
        <taxon>metagenomes</taxon>
        <taxon>ecological metagenomes</taxon>
    </lineage>
</organism>
<dbReference type="Gene3D" id="3.40.630.30">
    <property type="match status" value="1"/>
</dbReference>
<dbReference type="PANTHER" id="PTHR43877">
    <property type="entry name" value="AMINOALKYLPHOSPHONATE N-ACETYLTRANSFERASE-RELATED-RELATED"/>
    <property type="match status" value="1"/>
</dbReference>
<dbReference type="InterPro" id="IPR050832">
    <property type="entry name" value="Bact_Acetyltransf"/>
</dbReference>
<reference evidence="4" key="1">
    <citation type="journal article" date="2015" name="Nature">
        <title>Complex archaea that bridge the gap between prokaryotes and eukaryotes.</title>
        <authorList>
            <person name="Spang A."/>
            <person name="Saw J.H."/>
            <person name="Jorgensen S.L."/>
            <person name="Zaremba-Niedzwiedzka K."/>
            <person name="Martijn J."/>
            <person name="Lind A.E."/>
            <person name="van Eijk R."/>
            <person name="Schleper C."/>
            <person name="Guy L."/>
            <person name="Ettema T.J."/>
        </authorList>
    </citation>
    <scope>NUCLEOTIDE SEQUENCE</scope>
</reference>
<accession>A0A0F9BLY2</accession>
<evidence type="ECO:0000256" key="2">
    <source>
        <dbReference type="ARBA" id="ARBA00023315"/>
    </source>
</evidence>
<keyword evidence="2" id="KW-0012">Acyltransferase</keyword>
<dbReference type="InterPro" id="IPR000182">
    <property type="entry name" value="GNAT_dom"/>
</dbReference>